<feature type="region of interest" description="Disordered" evidence="1">
    <location>
        <begin position="439"/>
        <end position="460"/>
    </location>
</feature>
<feature type="region of interest" description="Disordered" evidence="1">
    <location>
        <begin position="1"/>
        <end position="126"/>
    </location>
</feature>
<dbReference type="KEGG" id="pno:SNOG_14397"/>
<dbReference type="InParanoid" id="Q0U1K7"/>
<feature type="compositionally biased region" description="Basic and acidic residues" evidence="1">
    <location>
        <begin position="1"/>
        <end position="35"/>
    </location>
</feature>
<evidence type="ECO:0000313" key="3">
    <source>
        <dbReference type="Proteomes" id="UP000001055"/>
    </source>
</evidence>
<accession>Q0U1K7</accession>
<dbReference type="Proteomes" id="UP000001055">
    <property type="component" value="Unassembled WGS sequence"/>
</dbReference>
<dbReference type="VEuPathDB" id="FungiDB:JI435_143970"/>
<protein>
    <submittedName>
        <fullName evidence="2">Uncharacterized protein</fullName>
    </submittedName>
</protein>
<sequence length="685" mass="77050">MFRIGVDVETHENDGRPQSFDKDNDEPPKSSDEKSGYPPQLYTDDNGDLLQPSEDNNHVHPQPPTDVRQMRSASRKLQENIPTPDGGESLQPKRAKNRKPEPQQTKRAKRGDNEEPERSRLLSEEGLTPAEINAALEQQRKLLREELRAAAAAAEIPGFDLQKQKQIQIRHEKTPANQRNLIKEVNKAVEGADSFKTQSRMDKHQARTAATAKYEDSLHFRVPERRKQYNEHIDQDGELIKKAFRDKAAPVLWIDSGHYGEALRTTFESYERHNVGMTETINIPALDPNELHLIVPAARRFPVGLGRAHPPVVLAPINMGLNFDTIERRRASIEDNPAEEKNVAVDGIAMLETHTQRRARQMQPFREETEDNEYRRTVPTNLYVHDTIPTARNLDKTFLETGVFVSAGESSYNWNDSYDQTDIVKPGYLAVEEGMVVETQPGENDAPPRSPSPGPPVSQRQIDEGVEGLLWEFVLPRPEKDKTYELVPTTTWAETTYGRREREHAYMDIRPPSPVLSPPHSPIFPAKTAANTFHVPADIPRNHANFRNLRSKIKDKYSVNFQDWPSFKQAPEGEGKEVIYEPLDIAALQPNQQKRWDAGAVLLDSNGRFALPAPEGTSMRLYREAFKTPYEPPIRPEGLVQDEESDDEGDLFRLSYLECSGVKGCGSAPQGDGGAVTDADGGGGP</sequence>
<reference evidence="3" key="1">
    <citation type="journal article" date="2007" name="Plant Cell">
        <title>Dothideomycete-plant interactions illuminated by genome sequencing and EST analysis of the wheat pathogen Stagonospora nodorum.</title>
        <authorList>
            <person name="Hane J.K."/>
            <person name="Lowe R.G."/>
            <person name="Solomon P.S."/>
            <person name="Tan K.C."/>
            <person name="Schoch C.L."/>
            <person name="Spatafora J.W."/>
            <person name="Crous P.W."/>
            <person name="Kodira C."/>
            <person name="Birren B.W."/>
            <person name="Galagan J.E."/>
            <person name="Torriani S.F."/>
            <person name="McDonald B.A."/>
            <person name="Oliver R.P."/>
        </authorList>
    </citation>
    <scope>NUCLEOTIDE SEQUENCE [LARGE SCALE GENOMIC DNA]</scope>
    <source>
        <strain evidence="3">SN15 / ATCC MYA-4574 / FGSC 10173</strain>
    </source>
</reference>
<name>Q0U1K7_PHANO</name>
<organism evidence="2 3">
    <name type="scientific">Phaeosphaeria nodorum (strain SN15 / ATCC MYA-4574 / FGSC 10173)</name>
    <name type="common">Glume blotch fungus</name>
    <name type="synonym">Parastagonospora nodorum</name>
    <dbReference type="NCBI Taxonomy" id="321614"/>
    <lineage>
        <taxon>Eukaryota</taxon>
        <taxon>Fungi</taxon>
        <taxon>Dikarya</taxon>
        <taxon>Ascomycota</taxon>
        <taxon>Pezizomycotina</taxon>
        <taxon>Dothideomycetes</taxon>
        <taxon>Pleosporomycetidae</taxon>
        <taxon>Pleosporales</taxon>
        <taxon>Pleosporineae</taxon>
        <taxon>Phaeosphaeriaceae</taxon>
        <taxon>Parastagonospora</taxon>
    </lineage>
</organism>
<dbReference type="GeneID" id="5981509"/>
<evidence type="ECO:0000256" key="1">
    <source>
        <dbReference type="SAM" id="MobiDB-lite"/>
    </source>
</evidence>
<dbReference type="RefSeq" id="XP_001804585.1">
    <property type="nucleotide sequence ID" value="XM_001804533.1"/>
</dbReference>
<feature type="compositionally biased region" description="Basic and acidic residues" evidence="1">
    <location>
        <begin position="110"/>
        <end position="123"/>
    </location>
</feature>
<evidence type="ECO:0000313" key="2">
    <source>
        <dbReference type="EMBL" id="EAT78268.2"/>
    </source>
</evidence>
<dbReference type="AlphaFoldDB" id="Q0U1K7"/>
<proteinExistence type="predicted"/>
<gene>
    <name evidence="2" type="ORF">SNOG_14397</name>
</gene>
<dbReference type="EMBL" id="CH445355">
    <property type="protein sequence ID" value="EAT78268.2"/>
    <property type="molecule type" value="Genomic_DNA"/>
</dbReference>
<feature type="region of interest" description="Disordered" evidence="1">
    <location>
        <begin position="665"/>
        <end position="685"/>
    </location>
</feature>